<sequence>MKISTVLAALLVVAAGVPAIAQTELNTRPVAPSTPAPAPGVRSNPPALQTAGPADLRRHSNSSLGVELGWGGPYGGLGVSYAHLIGPATDINAGVGIGVGGKIGLGVRHFLNLTKAVSPYVGLNVSRSGRIDEVSLTLDEGMPTEESTIYNLAPSGILHLRSGLRWQPGRVGLLGTLGYGIRFTGDPISYVNGLRPSQRMSDLINIISPGGVEVSLGMSISLGH</sequence>
<evidence type="ECO:0008006" key="5">
    <source>
        <dbReference type="Google" id="ProtNLM"/>
    </source>
</evidence>
<dbReference type="EMBL" id="CP094669">
    <property type="protein sequence ID" value="UOG76152.1"/>
    <property type="molecule type" value="Genomic_DNA"/>
</dbReference>
<evidence type="ECO:0000256" key="2">
    <source>
        <dbReference type="SAM" id="SignalP"/>
    </source>
</evidence>
<proteinExistence type="predicted"/>
<reference evidence="3 4" key="1">
    <citation type="submission" date="2022-03" db="EMBL/GenBank/DDBJ databases">
        <title>Hymenobactersp. isolated from the air.</title>
        <authorList>
            <person name="Won M."/>
            <person name="Kwon S.-W."/>
        </authorList>
    </citation>
    <scope>NUCLEOTIDE SEQUENCE [LARGE SCALE GENOMIC DNA]</scope>
    <source>
        <strain evidence="3 4">KACC 21982</strain>
    </source>
</reference>
<name>A0ABY4D2A2_9BACT</name>
<dbReference type="RefSeq" id="WP_243800807.1">
    <property type="nucleotide sequence ID" value="NZ_CP094669.1"/>
</dbReference>
<feature type="region of interest" description="Disordered" evidence="1">
    <location>
        <begin position="28"/>
        <end position="56"/>
    </location>
</feature>
<evidence type="ECO:0000313" key="3">
    <source>
        <dbReference type="EMBL" id="UOG76152.1"/>
    </source>
</evidence>
<feature type="chain" id="PRO_5046407224" description="Outer membrane protein beta-barrel domain-containing protein" evidence="2">
    <location>
        <begin position="22"/>
        <end position="224"/>
    </location>
</feature>
<keyword evidence="2" id="KW-0732">Signal</keyword>
<keyword evidence="4" id="KW-1185">Reference proteome</keyword>
<feature type="signal peptide" evidence="2">
    <location>
        <begin position="1"/>
        <end position="21"/>
    </location>
</feature>
<organism evidence="3 4">
    <name type="scientific">Hymenobacter tibetensis</name>
    <dbReference type="NCBI Taxonomy" id="497967"/>
    <lineage>
        <taxon>Bacteria</taxon>
        <taxon>Pseudomonadati</taxon>
        <taxon>Bacteroidota</taxon>
        <taxon>Cytophagia</taxon>
        <taxon>Cytophagales</taxon>
        <taxon>Hymenobacteraceae</taxon>
        <taxon>Hymenobacter</taxon>
    </lineage>
</organism>
<protein>
    <recommendedName>
        <fullName evidence="5">Outer membrane protein beta-barrel domain-containing protein</fullName>
    </recommendedName>
</protein>
<accession>A0ABY4D2A2</accession>
<evidence type="ECO:0000313" key="4">
    <source>
        <dbReference type="Proteomes" id="UP000831113"/>
    </source>
</evidence>
<dbReference type="Proteomes" id="UP000831113">
    <property type="component" value="Chromosome"/>
</dbReference>
<gene>
    <name evidence="3" type="ORF">MTX78_06025</name>
</gene>
<evidence type="ECO:0000256" key="1">
    <source>
        <dbReference type="SAM" id="MobiDB-lite"/>
    </source>
</evidence>